<dbReference type="CDD" id="cd06225">
    <property type="entry name" value="HAMP"/>
    <property type="match status" value="1"/>
</dbReference>
<evidence type="ECO:0000256" key="9">
    <source>
        <dbReference type="ARBA" id="ARBA00023012"/>
    </source>
</evidence>
<dbReference type="EMBL" id="BLAH01000086">
    <property type="protein sequence ID" value="GES37791.1"/>
    <property type="molecule type" value="Genomic_DNA"/>
</dbReference>
<dbReference type="Proteomes" id="UP001163947">
    <property type="component" value="Chromosome"/>
</dbReference>
<reference evidence="15 17" key="1">
    <citation type="journal article" date="2018" name="Biodegradation">
        <title>1,4-Dioxane degradation characteristics of Rhodococcus aetherivorans JCM 14343.</title>
        <authorList>
            <person name="Inoue D."/>
            <person name="Tsunoda T."/>
            <person name="Yamamoto N."/>
            <person name="Ike M."/>
            <person name="Sei K."/>
        </authorList>
    </citation>
    <scope>NUCLEOTIDE SEQUENCE [LARGE SCALE GENOMIC DNA]</scope>
    <source>
        <strain evidence="15 17">JCM 14343</strain>
    </source>
</reference>
<evidence type="ECO:0000313" key="18">
    <source>
        <dbReference type="Proteomes" id="UP001163947"/>
    </source>
</evidence>
<reference evidence="16" key="3">
    <citation type="submission" date="2022-09" db="EMBL/GenBank/DDBJ databases">
        <title>The genome sequence of Rhodococcus aetherivorans N1.</title>
        <authorList>
            <person name="Jiang W."/>
        </authorList>
    </citation>
    <scope>NUCLEOTIDE SEQUENCE</scope>
    <source>
        <strain evidence="16">N1</strain>
    </source>
</reference>
<evidence type="ECO:0000256" key="12">
    <source>
        <dbReference type="SAM" id="Phobius"/>
    </source>
</evidence>
<name>A0A059MV38_9NOCA</name>
<feature type="compositionally biased region" description="Polar residues" evidence="11">
    <location>
        <begin position="358"/>
        <end position="373"/>
    </location>
</feature>
<feature type="region of interest" description="Disordered" evidence="11">
    <location>
        <begin position="340"/>
        <end position="373"/>
    </location>
</feature>
<dbReference type="AlphaFoldDB" id="A0A059MV38"/>
<evidence type="ECO:0000256" key="10">
    <source>
        <dbReference type="ARBA" id="ARBA00023136"/>
    </source>
</evidence>
<evidence type="ECO:0000256" key="4">
    <source>
        <dbReference type="ARBA" id="ARBA00022553"/>
    </source>
</evidence>
<dbReference type="InterPro" id="IPR005467">
    <property type="entry name" value="His_kinase_dom"/>
</dbReference>
<evidence type="ECO:0000256" key="8">
    <source>
        <dbReference type="ARBA" id="ARBA00022989"/>
    </source>
</evidence>
<keyword evidence="4" id="KW-0597">Phosphoprotein</keyword>
<dbReference type="InterPro" id="IPR003660">
    <property type="entry name" value="HAMP_dom"/>
</dbReference>
<dbReference type="SMART" id="SM00304">
    <property type="entry name" value="HAMP"/>
    <property type="match status" value="1"/>
</dbReference>
<evidence type="ECO:0000256" key="6">
    <source>
        <dbReference type="ARBA" id="ARBA00022692"/>
    </source>
</evidence>
<evidence type="ECO:0000256" key="3">
    <source>
        <dbReference type="ARBA" id="ARBA00012438"/>
    </source>
</evidence>
<feature type="transmembrane region" description="Helical" evidence="12">
    <location>
        <begin position="12"/>
        <end position="38"/>
    </location>
</feature>
<keyword evidence="10 12" id="KW-0472">Membrane</keyword>
<dbReference type="SUPFAM" id="SSF47384">
    <property type="entry name" value="Homodimeric domain of signal transducing histidine kinase"/>
    <property type="match status" value="1"/>
</dbReference>
<dbReference type="RefSeq" id="WP_006940328.1">
    <property type="nucleotide sequence ID" value="NZ_BAAAYP010000042.1"/>
</dbReference>
<dbReference type="PROSITE" id="PS50109">
    <property type="entry name" value="HIS_KIN"/>
    <property type="match status" value="1"/>
</dbReference>
<dbReference type="GO" id="GO:0000155">
    <property type="term" value="F:phosphorelay sensor kinase activity"/>
    <property type="evidence" value="ECO:0007669"/>
    <property type="project" value="InterPro"/>
</dbReference>
<dbReference type="InterPro" id="IPR003661">
    <property type="entry name" value="HisK_dim/P_dom"/>
</dbReference>
<dbReference type="SUPFAM" id="SSF158472">
    <property type="entry name" value="HAMP domain-like"/>
    <property type="match status" value="1"/>
</dbReference>
<dbReference type="InterPro" id="IPR004358">
    <property type="entry name" value="Sig_transdc_His_kin-like_C"/>
</dbReference>
<dbReference type="PANTHER" id="PTHR45436:SF5">
    <property type="entry name" value="SENSOR HISTIDINE KINASE TRCS"/>
    <property type="match status" value="1"/>
</dbReference>
<dbReference type="InterPro" id="IPR003594">
    <property type="entry name" value="HATPase_dom"/>
</dbReference>
<accession>N1M811</accession>
<evidence type="ECO:0000256" key="7">
    <source>
        <dbReference type="ARBA" id="ARBA00022777"/>
    </source>
</evidence>
<dbReference type="EC" id="2.7.13.3" evidence="3"/>
<evidence type="ECO:0000313" key="15">
    <source>
        <dbReference type="EMBL" id="GES37791.1"/>
    </source>
</evidence>
<dbReference type="InterPro" id="IPR050428">
    <property type="entry name" value="TCS_sensor_his_kinase"/>
</dbReference>
<keyword evidence="9" id="KW-0902">Two-component regulatory system</keyword>
<dbReference type="InterPro" id="IPR036097">
    <property type="entry name" value="HisK_dim/P_sf"/>
</dbReference>
<keyword evidence="8 12" id="KW-1133">Transmembrane helix</keyword>
<dbReference type="EMBL" id="CP106982">
    <property type="protein sequence ID" value="UYF93441.1"/>
    <property type="molecule type" value="Genomic_DNA"/>
</dbReference>
<sequence length="373" mass="39412">MNRLGLRGRLLIAQLLVLFVGAATLTVVATLVAAPLFHYHLAHAGVEDTQVRLHTEEAFAQAGAVALAAGAAVALGAAAITSVVLVRRITAPVGRLVEAAGHVARGRYDVPITRSGDADFARLENAFADMAGRLHSTELSRRRLLDDLAHELRTPVATLEAYLEGIEDDVLPADATSWQVMHHQLDRLRRLVSDLSDLSAADEHALALHPEEGDLAAAVTASVSAAAPRFADKQVGLGTELPEALPPVRFDSQRVAQILANLLENALRHTPAGGRVVVTCERADRAAVRVRVRDTGDGIPADQLDAVFERFHRIDPARSPGGSGLGLTIARSLARAHGGNLTAASDGPGRGARFDLTLPTNGNQAETTASRTL</sequence>
<dbReference type="PANTHER" id="PTHR45436">
    <property type="entry name" value="SENSOR HISTIDINE KINASE YKOH"/>
    <property type="match status" value="1"/>
</dbReference>
<feature type="domain" description="Histidine kinase" evidence="13">
    <location>
        <begin position="147"/>
        <end position="362"/>
    </location>
</feature>
<dbReference type="SMART" id="SM00387">
    <property type="entry name" value="HATPase_c"/>
    <property type="match status" value="1"/>
</dbReference>
<evidence type="ECO:0000256" key="5">
    <source>
        <dbReference type="ARBA" id="ARBA00022679"/>
    </source>
</evidence>
<dbReference type="CDD" id="cd00082">
    <property type="entry name" value="HisKA"/>
    <property type="match status" value="1"/>
</dbReference>
<dbReference type="PROSITE" id="PS50885">
    <property type="entry name" value="HAMP"/>
    <property type="match status" value="1"/>
</dbReference>
<evidence type="ECO:0000259" key="14">
    <source>
        <dbReference type="PROSITE" id="PS50885"/>
    </source>
</evidence>
<evidence type="ECO:0000256" key="1">
    <source>
        <dbReference type="ARBA" id="ARBA00000085"/>
    </source>
</evidence>
<evidence type="ECO:0000313" key="16">
    <source>
        <dbReference type="EMBL" id="UYF93441.1"/>
    </source>
</evidence>
<keyword evidence="5" id="KW-0808">Transferase</keyword>
<dbReference type="GeneID" id="83623522"/>
<comment type="subcellular location">
    <subcellularLocation>
        <location evidence="2">Cell membrane</location>
    </subcellularLocation>
</comment>
<reference evidence="15" key="2">
    <citation type="submission" date="2019-10" db="EMBL/GenBank/DDBJ databases">
        <title>Draft genome sequence of Rhodococcus aetherivorans JCM 14343.</title>
        <authorList>
            <person name="Inoue D."/>
            <person name="Nakazawa M."/>
            <person name="Yamamoto N."/>
            <person name="Sei K."/>
            <person name="Ike M."/>
        </authorList>
    </citation>
    <scope>NUCLEOTIDE SEQUENCE</scope>
    <source>
        <strain evidence="15">JCM 14343</strain>
    </source>
</reference>
<evidence type="ECO:0000256" key="2">
    <source>
        <dbReference type="ARBA" id="ARBA00004236"/>
    </source>
</evidence>
<comment type="catalytic activity">
    <reaction evidence="1">
        <text>ATP + protein L-histidine = ADP + protein N-phospho-L-histidine.</text>
        <dbReference type="EC" id="2.7.13.3"/>
    </reaction>
</comment>
<dbReference type="Pfam" id="PF00512">
    <property type="entry name" value="HisKA"/>
    <property type="match status" value="1"/>
</dbReference>
<dbReference type="CDD" id="cd00075">
    <property type="entry name" value="HATPase"/>
    <property type="match status" value="1"/>
</dbReference>
<dbReference type="SMART" id="SM00388">
    <property type="entry name" value="HisKA"/>
    <property type="match status" value="1"/>
</dbReference>
<feature type="transmembrane region" description="Helical" evidence="12">
    <location>
        <begin position="58"/>
        <end position="86"/>
    </location>
</feature>
<feature type="domain" description="HAMP" evidence="14">
    <location>
        <begin position="87"/>
        <end position="139"/>
    </location>
</feature>
<evidence type="ECO:0000256" key="11">
    <source>
        <dbReference type="SAM" id="MobiDB-lite"/>
    </source>
</evidence>
<dbReference type="SUPFAM" id="SSF55874">
    <property type="entry name" value="ATPase domain of HSP90 chaperone/DNA topoisomerase II/histidine kinase"/>
    <property type="match status" value="1"/>
</dbReference>
<dbReference type="GO" id="GO:0005886">
    <property type="term" value="C:plasma membrane"/>
    <property type="evidence" value="ECO:0007669"/>
    <property type="project" value="UniProtKB-SubCell"/>
</dbReference>
<keyword evidence="16" id="KW-0067">ATP-binding</keyword>
<protein>
    <recommendedName>
        <fullName evidence="3">histidine kinase</fullName>
        <ecNumber evidence="3">2.7.13.3</ecNumber>
    </recommendedName>
</protein>
<dbReference type="Pfam" id="PF00672">
    <property type="entry name" value="HAMP"/>
    <property type="match status" value="1"/>
</dbReference>
<dbReference type="Gene3D" id="1.10.287.130">
    <property type="match status" value="1"/>
</dbReference>
<dbReference type="InterPro" id="IPR036890">
    <property type="entry name" value="HATPase_C_sf"/>
</dbReference>
<keyword evidence="6 12" id="KW-0812">Transmembrane</keyword>
<dbReference type="Gene3D" id="3.30.565.10">
    <property type="entry name" value="Histidine kinase-like ATPase, C-terminal domain"/>
    <property type="match status" value="1"/>
</dbReference>
<proteinExistence type="predicted"/>
<dbReference type="FunFam" id="3.30.565.10:FF:000006">
    <property type="entry name" value="Sensor histidine kinase WalK"/>
    <property type="match status" value="1"/>
</dbReference>
<dbReference type="Pfam" id="PF02518">
    <property type="entry name" value="HATPase_c"/>
    <property type="match status" value="1"/>
</dbReference>
<dbReference type="PRINTS" id="PR00344">
    <property type="entry name" value="BCTRLSENSOR"/>
</dbReference>
<evidence type="ECO:0000313" key="17">
    <source>
        <dbReference type="Proteomes" id="UP000325466"/>
    </source>
</evidence>
<keyword evidence="16" id="KW-0547">Nucleotide-binding</keyword>
<evidence type="ECO:0000259" key="13">
    <source>
        <dbReference type="PROSITE" id="PS50109"/>
    </source>
</evidence>
<dbReference type="Proteomes" id="UP000325466">
    <property type="component" value="Unassembled WGS sequence"/>
</dbReference>
<keyword evidence="17" id="KW-1185">Reference proteome</keyword>
<gene>
    <name evidence="16" type="ORF">OCS65_23870</name>
    <name evidence="15" type="ORF">RAJCM14343_3050</name>
</gene>
<keyword evidence="7 15" id="KW-0418">Kinase</keyword>
<accession>A0A059MV38</accession>
<dbReference type="GO" id="GO:0005524">
    <property type="term" value="F:ATP binding"/>
    <property type="evidence" value="ECO:0007669"/>
    <property type="project" value="UniProtKB-KW"/>
</dbReference>
<dbReference type="Gene3D" id="6.10.340.10">
    <property type="match status" value="1"/>
</dbReference>
<organism evidence="16 18">
    <name type="scientific">Rhodococcus aetherivorans</name>
    <dbReference type="NCBI Taxonomy" id="191292"/>
    <lineage>
        <taxon>Bacteria</taxon>
        <taxon>Bacillati</taxon>
        <taxon>Actinomycetota</taxon>
        <taxon>Actinomycetes</taxon>
        <taxon>Mycobacteriales</taxon>
        <taxon>Nocardiaceae</taxon>
        <taxon>Rhodococcus</taxon>
    </lineage>
</organism>